<feature type="region of interest" description="Disordered" evidence="1">
    <location>
        <begin position="1"/>
        <end position="26"/>
    </location>
</feature>
<evidence type="ECO:0000256" key="1">
    <source>
        <dbReference type="SAM" id="MobiDB-lite"/>
    </source>
</evidence>
<accession>A0A1V8TN76</accession>
<protein>
    <submittedName>
        <fullName evidence="2">Uncharacterized protein</fullName>
    </submittedName>
</protein>
<name>A0A1V8TN76_9PEZI</name>
<sequence length="156" mass="17459">MAKSKGKSKADKADKSSTTPTASPKSYSTLADLRADRDIWYKVLVLIYDLRNIKNDKASENRTLQTIDPLYISTPYFTSEEAAAVKAVKVDNENTLEHAITKAMENFFEKRKASGDARPCGPHDMVPVYLECFGVEKGEIEEEKLVSRVRRSRPGA</sequence>
<dbReference type="OrthoDB" id="2740448at2759"/>
<reference evidence="3" key="1">
    <citation type="submission" date="2017-03" db="EMBL/GenBank/DDBJ databases">
        <title>Genomes of endolithic fungi from Antarctica.</title>
        <authorList>
            <person name="Coleine C."/>
            <person name="Masonjones S."/>
            <person name="Stajich J.E."/>
        </authorList>
    </citation>
    <scope>NUCLEOTIDE SEQUENCE [LARGE SCALE GENOMIC DNA]</scope>
    <source>
        <strain evidence="3">CCFEE 5527</strain>
    </source>
</reference>
<dbReference type="Proteomes" id="UP000192596">
    <property type="component" value="Unassembled WGS sequence"/>
</dbReference>
<feature type="compositionally biased region" description="Low complexity" evidence="1">
    <location>
        <begin position="16"/>
        <end position="26"/>
    </location>
</feature>
<dbReference type="EMBL" id="NAJO01000004">
    <property type="protein sequence ID" value="OQO12711.1"/>
    <property type="molecule type" value="Genomic_DNA"/>
</dbReference>
<dbReference type="STRING" id="1507870.A0A1V8TN76"/>
<evidence type="ECO:0000313" key="2">
    <source>
        <dbReference type="EMBL" id="OQO12711.1"/>
    </source>
</evidence>
<proteinExistence type="predicted"/>
<gene>
    <name evidence="2" type="ORF">B0A48_02175</name>
</gene>
<evidence type="ECO:0000313" key="3">
    <source>
        <dbReference type="Proteomes" id="UP000192596"/>
    </source>
</evidence>
<organism evidence="2 3">
    <name type="scientific">Cryoendolithus antarcticus</name>
    <dbReference type="NCBI Taxonomy" id="1507870"/>
    <lineage>
        <taxon>Eukaryota</taxon>
        <taxon>Fungi</taxon>
        <taxon>Dikarya</taxon>
        <taxon>Ascomycota</taxon>
        <taxon>Pezizomycotina</taxon>
        <taxon>Dothideomycetes</taxon>
        <taxon>Dothideomycetidae</taxon>
        <taxon>Cladosporiales</taxon>
        <taxon>Cladosporiaceae</taxon>
        <taxon>Cryoendolithus</taxon>
    </lineage>
</organism>
<comment type="caution">
    <text evidence="2">The sequence shown here is derived from an EMBL/GenBank/DDBJ whole genome shotgun (WGS) entry which is preliminary data.</text>
</comment>
<dbReference type="InParanoid" id="A0A1V8TN76"/>
<keyword evidence="3" id="KW-1185">Reference proteome</keyword>
<dbReference type="AlphaFoldDB" id="A0A1V8TN76"/>